<accession>A0AC61RFY4</accession>
<dbReference type="EMBL" id="SRYB01000011">
    <property type="protein sequence ID" value="TGY78726.1"/>
    <property type="molecule type" value="Genomic_DNA"/>
</dbReference>
<sequence length="337" mass="37656">MKHKIFSILLLACVVVPAIASCQTRSAYTNAENNDVVDAKQQKGQRGGGPQLGSPGRGPAIDKSGDTLLQAMIKAEVPEFKQFVFSDSTGKNMKYNLYSPKNPEANKKYPLVLFIADASTPGESYEAPLTQGYGALVWATNEWQEVHPCYVLVPQFSGVAVNDKYEHTDEVDIVIRMLHDIVNRNNVDADRLYTTGQSMGGMISMYYNITYPNLFAASVFVDSHWDTSKFDELVKHKFTYITAGEGTKSLICAETLEKVAERENIRYEFGRWSARLPQSEQDSIAEALLEKGAPINIINFTSGSVLPIDGKGSEHMYSFDYAYKLTPVREWLFKQTK</sequence>
<organism evidence="1 2">
    <name type="scientific">Lepagella muris</name>
    <dbReference type="NCBI Taxonomy" id="3032870"/>
    <lineage>
        <taxon>Bacteria</taxon>
        <taxon>Pseudomonadati</taxon>
        <taxon>Bacteroidota</taxon>
        <taxon>Bacteroidia</taxon>
        <taxon>Bacteroidales</taxon>
        <taxon>Muribaculaceae</taxon>
        <taxon>Lepagella</taxon>
    </lineage>
</organism>
<keyword evidence="2" id="KW-1185">Reference proteome</keyword>
<proteinExistence type="predicted"/>
<gene>
    <name evidence="1" type="ORF">E5331_09125</name>
</gene>
<dbReference type="Proteomes" id="UP000306319">
    <property type="component" value="Unassembled WGS sequence"/>
</dbReference>
<evidence type="ECO:0000313" key="2">
    <source>
        <dbReference type="Proteomes" id="UP000306319"/>
    </source>
</evidence>
<name>A0AC61RFY4_9BACT</name>
<evidence type="ECO:0000313" key="1">
    <source>
        <dbReference type="EMBL" id="TGY78726.1"/>
    </source>
</evidence>
<reference evidence="1" key="1">
    <citation type="submission" date="2019-04" db="EMBL/GenBank/DDBJ databases">
        <title>Microbes associate with the intestines of laboratory mice.</title>
        <authorList>
            <person name="Navarre W."/>
            <person name="Wong E."/>
            <person name="Huang K."/>
            <person name="Tropini C."/>
            <person name="Ng K."/>
            <person name="Yu B."/>
        </authorList>
    </citation>
    <scope>NUCLEOTIDE SEQUENCE</scope>
    <source>
        <strain evidence="1">NM04_E33</strain>
    </source>
</reference>
<protein>
    <submittedName>
        <fullName evidence="1">Pyrroline-5-carboxylate reductase</fullName>
    </submittedName>
</protein>
<comment type="caution">
    <text evidence="1">The sequence shown here is derived from an EMBL/GenBank/DDBJ whole genome shotgun (WGS) entry which is preliminary data.</text>
</comment>